<sequence length="130" mass="15671">MKTTMNQVIHEVYKIKHKETGLFSRGGTDPRNLWTKEGKSWSNIGHLKNHLNQYIGMNQRSLLKNNSYENAEIVKVEVNYDMCFKTDVMDMMSIMIDKKVKAEEEYQDKVKKWHEERERKQLEELKRKYE</sequence>
<accession>A0A0K9YNF8</accession>
<dbReference type="PATRIC" id="fig|54915.3.peg.1898"/>
<organism evidence="2 3">
    <name type="scientific">Brevibacillus reuszeri</name>
    <dbReference type="NCBI Taxonomy" id="54915"/>
    <lineage>
        <taxon>Bacteria</taxon>
        <taxon>Bacillati</taxon>
        <taxon>Bacillota</taxon>
        <taxon>Bacilli</taxon>
        <taxon>Bacillales</taxon>
        <taxon>Paenibacillaceae</taxon>
        <taxon>Brevibacillus</taxon>
    </lineage>
</organism>
<proteinExistence type="predicted"/>
<evidence type="ECO:0000313" key="3">
    <source>
        <dbReference type="Proteomes" id="UP000036834"/>
    </source>
</evidence>
<keyword evidence="4" id="KW-1185">Reference proteome</keyword>
<dbReference type="EMBL" id="LGIQ01000009">
    <property type="protein sequence ID" value="KNB70187.1"/>
    <property type="molecule type" value="Genomic_DNA"/>
</dbReference>
<name>A0A0K9YNF8_9BACL</name>
<dbReference type="Proteomes" id="UP000319578">
    <property type="component" value="Unassembled WGS sequence"/>
</dbReference>
<gene>
    <name evidence="2" type="ORF">ADS79_14555</name>
    <name evidence="1" type="ORF">BRE01_67390</name>
</gene>
<reference evidence="2" key="2">
    <citation type="submission" date="2015-07" db="EMBL/GenBank/DDBJ databases">
        <title>MeaNS - Measles Nucleotide Surveillance Program.</title>
        <authorList>
            <person name="Tran T."/>
            <person name="Druce J."/>
        </authorList>
    </citation>
    <scope>NUCLEOTIDE SEQUENCE</scope>
    <source>
        <strain evidence="2">DSM 9887</strain>
    </source>
</reference>
<evidence type="ECO:0000313" key="1">
    <source>
        <dbReference type="EMBL" id="GED73037.1"/>
    </source>
</evidence>
<protein>
    <submittedName>
        <fullName evidence="2">Uncharacterized protein</fullName>
    </submittedName>
</protein>
<evidence type="ECO:0000313" key="2">
    <source>
        <dbReference type="EMBL" id="KNB70187.1"/>
    </source>
</evidence>
<comment type="caution">
    <text evidence="2">The sequence shown here is derived from an EMBL/GenBank/DDBJ whole genome shotgun (WGS) entry which is preliminary data.</text>
</comment>
<dbReference type="STRING" id="54915.ADS79_14555"/>
<dbReference type="AlphaFoldDB" id="A0A0K9YNF8"/>
<dbReference type="Proteomes" id="UP000036834">
    <property type="component" value="Unassembled WGS sequence"/>
</dbReference>
<reference evidence="3" key="1">
    <citation type="submission" date="2015-07" db="EMBL/GenBank/DDBJ databases">
        <title>Genome sequencing project for genomic taxonomy and phylogenomics of Bacillus-like bacteria.</title>
        <authorList>
            <person name="Liu B."/>
            <person name="Wang J."/>
            <person name="Zhu Y."/>
            <person name="Liu G."/>
            <person name="Chen Q."/>
            <person name="Chen Z."/>
            <person name="Lan J."/>
            <person name="Che J."/>
            <person name="Ge C."/>
            <person name="Shi H."/>
            <person name="Pan Z."/>
            <person name="Liu X."/>
        </authorList>
    </citation>
    <scope>NUCLEOTIDE SEQUENCE [LARGE SCALE GENOMIC DNA]</scope>
    <source>
        <strain evidence="3">DSM 9887</strain>
    </source>
</reference>
<evidence type="ECO:0000313" key="4">
    <source>
        <dbReference type="Proteomes" id="UP000319578"/>
    </source>
</evidence>
<reference evidence="1 4" key="3">
    <citation type="submission" date="2019-06" db="EMBL/GenBank/DDBJ databases">
        <title>Whole genome shotgun sequence of Brevibacillus reuszeri NBRC 15719.</title>
        <authorList>
            <person name="Hosoyama A."/>
            <person name="Uohara A."/>
            <person name="Ohji S."/>
            <person name="Ichikawa N."/>
        </authorList>
    </citation>
    <scope>NUCLEOTIDE SEQUENCE [LARGE SCALE GENOMIC DNA]</scope>
    <source>
        <strain evidence="1 4">NBRC 15719</strain>
    </source>
</reference>
<dbReference type="EMBL" id="BJON01000040">
    <property type="protein sequence ID" value="GED73037.1"/>
    <property type="molecule type" value="Genomic_DNA"/>
</dbReference>